<dbReference type="EMBL" id="KV010301">
    <property type="protein sequence ID" value="KZV27780.1"/>
    <property type="molecule type" value="Genomic_DNA"/>
</dbReference>
<reference evidence="2 3" key="1">
    <citation type="journal article" date="2015" name="Proc. Natl. Acad. Sci. U.S.A.">
        <title>The resurrection genome of Boea hygrometrica: A blueprint for survival of dehydration.</title>
        <authorList>
            <person name="Xiao L."/>
            <person name="Yang G."/>
            <person name="Zhang L."/>
            <person name="Yang X."/>
            <person name="Zhao S."/>
            <person name="Ji Z."/>
            <person name="Zhou Q."/>
            <person name="Hu M."/>
            <person name="Wang Y."/>
            <person name="Chen M."/>
            <person name="Xu Y."/>
            <person name="Jin H."/>
            <person name="Xiao X."/>
            <person name="Hu G."/>
            <person name="Bao F."/>
            <person name="Hu Y."/>
            <person name="Wan P."/>
            <person name="Li L."/>
            <person name="Deng X."/>
            <person name="Kuang T."/>
            <person name="Xiang C."/>
            <person name="Zhu J.K."/>
            <person name="Oliver M.J."/>
            <person name="He Y."/>
        </authorList>
    </citation>
    <scope>NUCLEOTIDE SEQUENCE [LARGE SCALE GENOMIC DNA]</scope>
    <source>
        <strain evidence="3">cv. XS01</strain>
    </source>
</reference>
<evidence type="ECO:0000313" key="2">
    <source>
        <dbReference type="EMBL" id="KZV27780.1"/>
    </source>
</evidence>
<feature type="compositionally biased region" description="Basic and acidic residues" evidence="1">
    <location>
        <begin position="222"/>
        <end position="232"/>
    </location>
</feature>
<protein>
    <submittedName>
        <fullName evidence="2">Splicing factor 3B subunit 1-like</fullName>
    </submittedName>
</protein>
<proteinExistence type="predicted"/>
<feature type="compositionally biased region" description="Basic and acidic residues" evidence="1">
    <location>
        <begin position="171"/>
        <end position="180"/>
    </location>
</feature>
<evidence type="ECO:0000313" key="3">
    <source>
        <dbReference type="Proteomes" id="UP000250235"/>
    </source>
</evidence>
<gene>
    <name evidence="2" type="ORF">F511_37627</name>
</gene>
<accession>A0A2Z7B7V5</accession>
<name>A0A2Z7B7V5_9LAMI</name>
<dbReference type="Proteomes" id="UP000250235">
    <property type="component" value="Unassembled WGS sequence"/>
</dbReference>
<feature type="region of interest" description="Disordered" evidence="1">
    <location>
        <begin position="170"/>
        <end position="203"/>
    </location>
</feature>
<feature type="region of interest" description="Disordered" evidence="1">
    <location>
        <begin position="213"/>
        <end position="232"/>
    </location>
</feature>
<evidence type="ECO:0000256" key="1">
    <source>
        <dbReference type="SAM" id="MobiDB-lite"/>
    </source>
</evidence>
<organism evidence="2 3">
    <name type="scientific">Dorcoceras hygrometricum</name>
    <dbReference type="NCBI Taxonomy" id="472368"/>
    <lineage>
        <taxon>Eukaryota</taxon>
        <taxon>Viridiplantae</taxon>
        <taxon>Streptophyta</taxon>
        <taxon>Embryophyta</taxon>
        <taxon>Tracheophyta</taxon>
        <taxon>Spermatophyta</taxon>
        <taxon>Magnoliopsida</taxon>
        <taxon>eudicotyledons</taxon>
        <taxon>Gunneridae</taxon>
        <taxon>Pentapetalae</taxon>
        <taxon>asterids</taxon>
        <taxon>lamiids</taxon>
        <taxon>Lamiales</taxon>
        <taxon>Gesneriaceae</taxon>
        <taxon>Didymocarpoideae</taxon>
        <taxon>Trichosporeae</taxon>
        <taxon>Loxocarpinae</taxon>
        <taxon>Dorcoceras</taxon>
    </lineage>
</organism>
<sequence length="232" mass="25772">MVTPSSKQARGFAVQICVLLEEIPDLVLCEPKSFPTLKVLNFKIVGTYVSKKKSIDDGNEGDESVMAKAALVKKKPFTKKKTDPTTVEPVAKKKSTTMGRAAPAKQDLSIVQVIIAETEQIETDFEEPGITRSAEIEMEQSIGVNDEDDNIDGAENEICRKMASFTTPEQFLKEPLRSGEDNDMSGFKQPSKINETEEPDMVEPVVVEVTETVAVETEEEKETDKEKEIEQR</sequence>
<keyword evidence="3" id="KW-1185">Reference proteome</keyword>
<dbReference type="AlphaFoldDB" id="A0A2Z7B7V5"/>
<feature type="region of interest" description="Disordered" evidence="1">
    <location>
        <begin position="80"/>
        <end position="101"/>
    </location>
</feature>